<dbReference type="GO" id="GO:0044666">
    <property type="term" value="C:MLL3/4 complex"/>
    <property type="evidence" value="ECO:0007669"/>
    <property type="project" value="TreeGrafter"/>
</dbReference>
<dbReference type="GO" id="GO:0006974">
    <property type="term" value="P:DNA damage response"/>
    <property type="evidence" value="ECO:0007669"/>
    <property type="project" value="UniProtKB-KW"/>
</dbReference>
<dbReference type="PANTHER" id="PTHR23196:SF1">
    <property type="entry name" value="PAX-INTERACTING PROTEIN 1"/>
    <property type="match status" value="1"/>
</dbReference>
<dbReference type="CDD" id="cd17711">
    <property type="entry name" value="BRCT_PAXIP1_rpt3"/>
    <property type="match status" value="1"/>
</dbReference>
<evidence type="ECO:0000256" key="6">
    <source>
        <dbReference type="SAM" id="MobiDB-lite"/>
    </source>
</evidence>
<dbReference type="SMART" id="SM00292">
    <property type="entry name" value="BRCT"/>
    <property type="match status" value="4"/>
</dbReference>
<dbReference type="InterPro" id="IPR001357">
    <property type="entry name" value="BRCT_dom"/>
</dbReference>
<dbReference type="OrthoDB" id="342264at2759"/>
<feature type="region of interest" description="Disordered" evidence="6">
    <location>
        <begin position="1"/>
        <end position="92"/>
    </location>
</feature>
<dbReference type="Gene3D" id="3.40.50.10190">
    <property type="entry name" value="BRCT domain"/>
    <property type="match status" value="4"/>
</dbReference>
<evidence type="ECO:0000256" key="1">
    <source>
        <dbReference type="ARBA" id="ARBA00004123"/>
    </source>
</evidence>
<dbReference type="Proteomes" id="UP000835052">
    <property type="component" value="Unassembled WGS sequence"/>
</dbReference>
<keyword evidence="2" id="KW-0227">DNA damage</keyword>
<dbReference type="InterPro" id="IPR036420">
    <property type="entry name" value="BRCT_dom_sf"/>
</dbReference>
<reference evidence="8" key="1">
    <citation type="submission" date="2020-10" db="EMBL/GenBank/DDBJ databases">
        <authorList>
            <person name="Kikuchi T."/>
        </authorList>
    </citation>
    <scope>NUCLEOTIDE SEQUENCE</scope>
    <source>
        <strain evidence="8">NKZ352</strain>
    </source>
</reference>
<dbReference type="SUPFAM" id="SSF52113">
    <property type="entry name" value="BRCT domain"/>
    <property type="match status" value="3"/>
</dbReference>
<feature type="compositionally biased region" description="Polar residues" evidence="6">
    <location>
        <begin position="124"/>
        <end position="134"/>
    </location>
</feature>
<feature type="compositionally biased region" description="Basic residues" evidence="6">
    <location>
        <begin position="51"/>
        <end position="67"/>
    </location>
</feature>
<feature type="domain" description="BRCT" evidence="7">
    <location>
        <begin position="514"/>
        <end position="593"/>
    </location>
</feature>
<evidence type="ECO:0000256" key="2">
    <source>
        <dbReference type="ARBA" id="ARBA00022763"/>
    </source>
</evidence>
<comment type="caution">
    <text evidence="8">The sequence shown here is derived from an EMBL/GenBank/DDBJ whole genome shotgun (WGS) entry which is preliminary data.</text>
</comment>
<proteinExistence type="predicted"/>
<name>A0A8S1HTN3_9PELO</name>
<feature type="region of interest" description="Disordered" evidence="6">
    <location>
        <begin position="480"/>
        <end position="508"/>
    </location>
</feature>
<dbReference type="AlphaFoldDB" id="A0A8S1HTN3"/>
<feature type="compositionally biased region" description="Low complexity" evidence="6">
    <location>
        <begin position="111"/>
        <end position="122"/>
    </location>
</feature>
<evidence type="ECO:0000313" key="9">
    <source>
        <dbReference type="Proteomes" id="UP000835052"/>
    </source>
</evidence>
<dbReference type="InterPro" id="IPR051579">
    <property type="entry name" value="DDR_Transcriptional_Reg"/>
</dbReference>
<feature type="domain" description="BRCT" evidence="7">
    <location>
        <begin position="336"/>
        <end position="404"/>
    </location>
</feature>
<feature type="domain" description="BRCT" evidence="7">
    <location>
        <begin position="254"/>
        <end position="314"/>
    </location>
</feature>
<dbReference type="EMBL" id="CAJGYM010000233">
    <property type="protein sequence ID" value="CAD6200073.1"/>
    <property type="molecule type" value="Genomic_DNA"/>
</dbReference>
<keyword evidence="3" id="KW-0539">Nucleus</keyword>
<feature type="compositionally biased region" description="Low complexity" evidence="6">
    <location>
        <begin position="31"/>
        <end position="46"/>
    </location>
</feature>
<dbReference type="Pfam" id="PF16589">
    <property type="entry name" value="BRCT_2"/>
    <property type="match status" value="1"/>
</dbReference>
<dbReference type="PROSITE" id="PS50172">
    <property type="entry name" value="BRCT"/>
    <property type="match status" value="3"/>
</dbReference>
<dbReference type="PANTHER" id="PTHR23196">
    <property type="entry name" value="PAX TRANSCRIPTION ACTIVATION DOMAIN INTERACTING PROTEIN"/>
    <property type="match status" value="1"/>
</dbReference>
<evidence type="ECO:0000256" key="3">
    <source>
        <dbReference type="ARBA" id="ARBA00023242"/>
    </source>
</evidence>
<sequence>MRVAGADVAMSRRLSTTESPGRRCNSMEEASSSSVSPSSKSSGSPVDQKAKKTPIRPKAARHARRKANSAFSQSRSGGYKELDEPLRVPSPNQLNKMLQGVELGVYGGPQGAQPQTPQTPQAPFTPNGSRFSQPTPSPHYGSVGAPAPDLRSPTLMSPNQQPMQPNPNLPRVISTGELVPTAMRIPPQMPPQMAQQMQQQTIPMTIPGHYFAQEPSSFLNGAPGLCLLGCVFHVFDSDRLISDKLDLQTLIFAVKVHGGEIEFGMKTYTPERIPMITHVIADSIRPPQARQALEHRKRIVTMQWLVDVLQNKKMDVPWKLAHLPSIFSENYRPHFGKLIALAGFDDTERPAIQFMLESLGAKCTPFLARFNNLVIAKSPTGEKVEKAREWEIPVVNYQWLADTYVNVSHMVQDRPAIDNIRYQIGQPSCGVVQSPMVMETISNEMKALLIPWKHPIMLTQEIVYRGKENRMRLSADESQFPNIRLKAQGPPPTADEMAELEKKQEPDSDKPKIVVAFGGFDEENLEVFDKKVRYLGGKTTENLAECTHLVMVSGRRSIRLMEGILMGKNIVSADWIIHSFGYNQWMDTFDYFLRDEDVERHLGYSCKRSIIRARHHQVFEDVVFHVTVSVEPSRDTICHLIRLGGGKIDENRPSPAHIVRCVQTDSPYIVISCDVDVKGLQYLTDCNFPIYNVDLVLMAVMRQQLEAHPAYRVHQPGTNMPPRPIGPPLVPMGPRPPSGILECSTEPPHCPPDLPARSSVMLLESFVLIFFEMIAFF</sequence>
<dbReference type="CDD" id="cd18432">
    <property type="entry name" value="BRCT_PAXIP1_rpt6_like"/>
    <property type="match status" value="1"/>
</dbReference>
<comment type="subcellular location">
    <subcellularLocation>
        <location evidence="1">Nucleus</location>
    </subcellularLocation>
</comment>
<protein>
    <recommendedName>
        <fullName evidence="4">PAX-interacting protein 1</fullName>
    </recommendedName>
    <alternativeName>
        <fullName evidence="5">PAX transactivation activation domain-interacting protein</fullName>
    </alternativeName>
</protein>
<evidence type="ECO:0000259" key="7">
    <source>
        <dbReference type="PROSITE" id="PS50172"/>
    </source>
</evidence>
<organism evidence="8 9">
    <name type="scientific">Caenorhabditis auriculariae</name>
    <dbReference type="NCBI Taxonomy" id="2777116"/>
    <lineage>
        <taxon>Eukaryota</taxon>
        <taxon>Metazoa</taxon>
        <taxon>Ecdysozoa</taxon>
        <taxon>Nematoda</taxon>
        <taxon>Chromadorea</taxon>
        <taxon>Rhabditida</taxon>
        <taxon>Rhabditina</taxon>
        <taxon>Rhabditomorpha</taxon>
        <taxon>Rhabditoidea</taxon>
        <taxon>Rhabditidae</taxon>
        <taxon>Peloderinae</taxon>
        <taxon>Caenorhabditis</taxon>
    </lineage>
</organism>
<accession>A0A8S1HTN3</accession>
<keyword evidence="9" id="KW-1185">Reference proteome</keyword>
<feature type="compositionally biased region" description="Basic and acidic residues" evidence="6">
    <location>
        <begin position="499"/>
        <end position="508"/>
    </location>
</feature>
<gene>
    <name evidence="8" type="ORF">CAUJ_LOCUS15972</name>
</gene>
<evidence type="ECO:0000256" key="4">
    <source>
        <dbReference type="ARBA" id="ARBA00023858"/>
    </source>
</evidence>
<evidence type="ECO:0000256" key="5">
    <source>
        <dbReference type="ARBA" id="ARBA00030146"/>
    </source>
</evidence>
<dbReference type="Pfam" id="PF00533">
    <property type="entry name" value="BRCT"/>
    <property type="match status" value="3"/>
</dbReference>
<evidence type="ECO:0000313" key="8">
    <source>
        <dbReference type="EMBL" id="CAD6200073.1"/>
    </source>
</evidence>
<feature type="region of interest" description="Disordered" evidence="6">
    <location>
        <begin position="104"/>
        <end position="168"/>
    </location>
</feature>